<comment type="caution">
    <text evidence="1">The sequence shown here is derived from an EMBL/GenBank/DDBJ whole genome shotgun (WGS) entry which is preliminary data.</text>
</comment>
<evidence type="ECO:0000313" key="2">
    <source>
        <dbReference type="Proteomes" id="UP001165960"/>
    </source>
</evidence>
<sequence length="265" mass="29616">MRHTVGLFNIPLLQKNPLAYKYLGLVSYKKALEIQDKIQALRKPQSILSSTDELERKVDPTFDTDLLLLLQHPPTYTEGRRHKILDPIKESQLRALGAEYFNSLRGGQTTFHGPGQLVGYPIINLKNSKISVKCYVSYLEKFLIDVCAHYGISAGTTNDTGVWVGDNKIAALGVLVRQYITTHGFSLNCTTDLSWFDHIVPCGLVDKGVTSLLQELKSDRQIHVDDVIPIVTQLFAKQFDFSPPKLVSVANPKLDSLIGIWLAEP</sequence>
<evidence type="ECO:0000313" key="1">
    <source>
        <dbReference type="EMBL" id="KAJ9062605.1"/>
    </source>
</evidence>
<proteinExistence type="predicted"/>
<dbReference type="EMBL" id="QTSX02004999">
    <property type="protein sequence ID" value="KAJ9062605.1"/>
    <property type="molecule type" value="Genomic_DNA"/>
</dbReference>
<protein>
    <submittedName>
        <fullName evidence="1">Uncharacterized protein</fullName>
    </submittedName>
</protein>
<organism evidence="1 2">
    <name type="scientific">Entomophthora muscae</name>
    <dbReference type="NCBI Taxonomy" id="34485"/>
    <lineage>
        <taxon>Eukaryota</taxon>
        <taxon>Fungi</taxon>
        <taxon>Fungi incertae sedis</taxon>
        <taxon>Zoopagomycota</taxon>
        <taxon>Entomophthoromycotina</taxon>
        <taxon>Entomophthoromycetes</taxon>
        <taxon>Entomophthorales</taxon>
        <taxon>Entomophthoraceae</taxon>
        <taxon>Entomophthora</taxon>
    </lineage>
</organism>
<name>A0ACC2SJT6_9FUNG</name>
<accession>A0ACC2SJT6</accession>
<gene>
    <name evidence="1" type="ORF">DSO57_1009157</name>
</gene>
<dbReference type="Proteomes" id="UP001165960">
    <property type="component" value="Unassembled WGS sequence"/>
</dbReference>
<keyword evidence="2" id="KW-1185">Reference proteome</keyword>
<reference evidence="1" key="1">
    <citation type="submission" date="2022-04" db="EMBL/GenBank/DDBJ databases">
        <title>Genome of the entomopathogenic fungus Entomophthora muscae.</title>
        <authorList>
            <person name="Elya C."/>
            <person name="Lovett B.R."/>
            <person name="Lee E."/>
            <person name="Macias A.M."/>
            <person name="Hajek A.E."/>
            <person name="De Bivort B.L."/>
            <person name="Kasson M.T."/>
            <person name="De Fine Licht H.H."/>
            <person name="Stajich J.E."/>
        </authorList>
    </citation>
    <scope>NUCLEOTIDE SEQUENCE</scope>
    <source>
        <strain evidence="1">Berkeley</strain>
    </source>
</reference>